<dbReference type="Proteomes" id="UP000729402">
    <property type="component" value="Unassembled WGS sequence"/>
</dbReference>
<name>A0A8J5T794_ZIZPA</name>
<gene>
    <name evidence="1" type="ORF">GUJ93_ZPchr0007g4017</name>
</gene>
<comment type="caution">
    <text evidence="1">The sequence shown here is derived from an EMBL/GenBank/DDBJ whole genome shotgun (WGS) entry which is preliminary data.</text>
</comment>
<proteinExistence type="predicted"/>
<dbReference type="EMBL" id="JAAALK010000282">
    <property type="protein sequence ID" value="KAG8081522.1"/>
    <property type="molecule type" value="Genomic_DNA"/>
</dbReference>
<evidence type="ECO:0000313" key="2">
    <source>
        <dbReference type="Proteomes" id="UP000729402"/>
    </source>
</evidence>
<reference evidence="1" key="2">
    <citation type="submission" date="2021-02" db="EMBL/GenBank/DDBJ databases">
        <authorList>
            <person name="Kimball J.A."/>
            <person name="Haas M.W."/>
            <person name="Macchietto M."/>
            <person name="Kono T."/>
            <person name="Duquette J."/>
            <person name="Shao M."/>
        </authorList>
    </citation>
    <scope>NUCLEOTIDE SEQUENCE</scope>
    <source>
        <tissue evidence="1">Fresh leaf tissue</tissue>
    </source>
</reference>
<evidence type="ECO:0000313" key="1">
    <source>
        <dbReference type="EMBL" id="KAG8081522.1"/>
    </source>
</evidence>
<accession>A0A8J5T794</accession>
<protein>
    <submittedName>
        <fullName evidence="1">Uncharacterized protein</fullName>
    </submittedName>
</protein>
<keyword evidence="2" id="KW-1185">Reference proteome</keyword>
<organism evidence="1 2">
    <name type="scientific">Zizania palustris</name>
    <name type="common">Northern wild rice</name>
    <dbReference type="NCBI Taxonomy" id="103762"/>
    <lineage>
        <taxon>Eukaryota</taxon>
        <taxon>Viridiplantae</taxon>
        <taxon>Streptophyta</taxon>
        <taxon>Embryophyta</taxon>
        <taxon>Tracheophyta</taxon>
        <taxon>Spermatophyta</taxon>
        <taxon>Magnoliopsida</taxon>
        <taxon>Liliopsida</taxon>
        <taxon>Poales</taxon>
        <taxon>Poaceae</taxon>
        <taxon>BOP clade</taxon>
        <taxon>Oryzoideae</taxon>
        <taxon>Oryzeae</taxon>
        <taxon>Zizaniinae</taxon>
        <taxon>Zizania</taxon>
    </lineage>
</organism>
<sequence>MYADRVSSRKHFVMDHLGSVGGGGDSLPWLECTKRACRFYQLQLVGFVGAYEDREERKWDGAAEFSDKDIIRTERYSGVISNGVREIQLQNYQRKMEQKM</sequence>
<reference evidence="1" key="1">
    <citation type="journal article" date="2021" name="bioRxiv">
        <title>Whole Genome Assembly and Annotation of Northern Wild Rice, Zizania palustris L., Supports a Whole Genome Duplication in the Zizania Genus.</title>
        <authorList>
            <person name="Haas M."/>
            <person name="Kono T."/>
            <person name="Macchietto M."/>
            <person name="Millas R."/>
            <person name="McGilp L."/>
            <person name="Shao M."/>
            <person name="Duquette J."/>
            <person name="Hirsch C.N."/>
            <person name="Kimball J."/>
        </authorList>
    </citation>
    <scope>NUCLEOTIDE SEQUENCE</scope>
    <source>
        <tissue evidence="1">Fresh leaf tissue</tissue>
    </source>
</reference>
<dbReference type="AlphaFoldDB" id="A0A8J5T794"/>